<gene>
    <name evidence="2" type="ORF">Cri9333_0486</name>
</gene>
<dbReference type="KEGG" id="cep:Cri9333_0486"/>
<dbReference type="HOGENOM" id="CLU_2914736_0_0_3"/>
<keyword evidence="1" id="KW-1133">Transmembrane helix</keyword>
<organism evidence="2 3">
    <name type="scientific">Crinalium epipsammum PCC 9333</name>
    <dbReference type="NCBI Taxonomy" id="1173022"/>
    <lineage>
        <taxon>Bacteria</taxon>
        <taxon>Bacillati</taxon>
        <taxon>Cyanobacteriota</taxon>
        <taxon>Cyanophyceae</taxon>
        <taxon>Gomontiellales</taxon>
        <taxon>Gomontiellaceae</taxon>
        <taxon>Crinalium</taxon>
    </lineage>
</organism>
<accession>K9VWB1</accession>
<keyword evidence="1" id="KW-0812">Transmembrane</keyword>
<dbReference type="EMBL" id="CP003620">
    <property type="protein sequence ID" value="AFZ11450.1"/>
    <property type="molecule type" value="Genomic_DNA"/>
</dbReference>
<evidence type="ECO:0000313" key="3">
    <source>
        <dbReference type="Proteomes" id="UP000010472"/>
    </source>
</evidence>
<dbReference type="RefSeq" id="WP_015201586.1">
    <property type="nucleotide sequence ID" value="NC_019753.1"/>
</dbReference>
<proteinExistence type="predicted"/>
<keyword evidence="3" id="KW-1185">Reference proteome</keyword>
<dbReference type="STRING" id="1173022.Cri9333_0486"/>
<name>K9VWB1_9CYAN</name>
<protein>
    <submittedName>
        <fullName evidence="2">Uncharacterized protein</fullName>
    </submittedName>
</protein>
<reference evidence="2 3" key="1">
    <citation type="submission" date="2012-06" db="EMBL/GenBank/DDBJ databases">
        <title>Finished chromosome of genome of Crinalium epipsammum PCC 9333.</title>
        <authorList>
            <consortium name="US DOE Joint Genome Institute"/>
            <person name="Gugger M."/>
            <person name="Coursin T."/>
            <person name="Rippka R."/>
            <person name="Tandeau De Marsac N."/>
            <person name="Huntemann M."/>
            <person name="Wei C.-L."/>
            <person name="Han J."/>
            <person name="Detter J.C."/>
            <person name="Han C."/>
            <person name="Tapia R."/>
            <person name="Davenport K."/>
            <person name="Daligault H."/>
            <person name="Erkkila T."/>
            <person name="Gu W."/>
            <person name="Munk A.C.C."/>
            <person name="Teshima H."/>
            <person name="Xu Y."/>
            <person name="Chain P."/>
            <person name="Chen A."/>
            <person name="Krypides N."/>
            <person name="Mavromatis K."/>
            <person name="Markowitz V."/>
            <person name="Szeto E."/>
            <person name="Ivanova N."/>
            <person name="Mikhailova N."/>
            <person name="Ovchinnikova G."/>
            <person name="Pagani I."/>
            <person name="Pati A."/>
            <person name="Goodwin L."/>
            <person name="Peters L."/>
            <person name="Pitluck S."/>
            <person name="Woyke T."/>
            <person name="Kerfeld C."/>
        </authorList>
    </citation>
    <scope>NUCLEOTIDE SEQUENCE [LARGE SCALE GENOMIC DNA]</scope>
    <source>
        <strain evidence="2 3">PCC 9333</strain>
    </source>
</reference>
<evidence type="ECO:0000256" key="1">
    <source>
        <dbReference type="SAM" id="Phobius"/>
    </source>
</evidence>
<sequence>MKQNKVTLKGIIEAVHQLFWLLLVNMLFFGAFRLVETMVPNCTMEEESGELVWVGTLSPKF</sequence>
<dbReference type="Proteomes" id="UP000010472">
    <property type="component" value="Chromosome"/>
</dbReference>
<feature type="transmembrane region" description="Helical" evidence="1">
    <location>
        <begin position="18"/>
        <end position="35"/>
    </location>
</feature>
<evidence type="ECO:0000313" key="2">
    <source>
        <dbReference type="EMBL" id="AFZ11450.1"/>
    </source>
</evidence>
<dbReference type="AlphaFoldDB" id="K9VWB1"/>
<keyword evidence="1" id="KW-0472">Membrane</keyword>